<keyword evidence="3 5" id="KW-0808">Transferase</keyword>
<comment type="similarity">
    <text evidence="2 5">Belongs to the citrate synthase family.</text>
</comment>
<dbReference type="Pfam" id="PF00285">
    <property type="entry name" value="Citrate_synt"/>
    <property type="match status" value="1"/>
</dbReference>
<dbReference type="Gene3D" id="1.10.230.10">
    <property type="entry name" value="Cytochrome P450-Terp, domain 2"/>
    <property type="match status" value="1"/>
</dbReference>
<evidence type="ECO:0000256" key="5">
    <source>
        <dbReference type="PIRNR" id="PIRNR001369"/>
    </source>
</evidence>
<keyword evidence="8" id="KW-1185">Reference proteome</keyword>
<dbReference type="PANTHER" id="PTHR11739:SF4">
    <property type="entry name" value="CITRATE SYNTHASE, PEROXISOMAL"/>
    <property type="match status" value="1"/>
</dbReference>
<dbReference type="KEGG" id="pbas:SMSP2_02113"/>
<dbReference type="SUPFAM" id="SSF48256">
    <property type="entry name" value="Citrate synthase"/>
    <property type="match status" value="1"/>
</dbReference>
<keyword evidence="7" id="KW-0012">Acyltransferase</keyword>
<dbReference type="InterPro" id="IPR036969">
    <property type="entry name" value="Citrate_synthase_sf"/>
</dbReference>
<dbReference type="GO" id="GO:0006099">
    <property type="term" value="P:tricarboxylic acid cycle"/>
    <property type="evidence" value="ECO:0007669"/>
    <property type="project" value="UniProtKB-UniPathway"/>
</dbReference>
<comment type="pathway">
    <text evidence="1">Carbohydrate metabolism; tricarboxylic acid cycle; isocitrate from oxaloacetate: step 1/2.</text>
</comment>
<dbReference type="NCBIfam" id="NF010635">
    <property type="entry name" value="PRK14032.1"/>
    <property type="match status" value="1"/>
</dbReference>
<dbReference type="InterPro" id="IPR016143">
    <property type="entry name" value="Citrate_synth-like_sm_a-sub"/>
</dbReference>
<evidence type="ECO:0000256" key="6">
    <source>
        <dbReference type="PIRSR" id="PIRSR001369-1"/>
    </source>
</evidence>
<evidence type="ECO:0000313" key="7">
    <source>
        <dbReference type="EMBL" id="AQQ71735.1"/>
    </source>
</evidence>
<evidence type="ECO:0000256" key="1">
    <source>
        <dbReference type="ARBA" id="ARBA00004751"/>
    </source>
</evidence>
<dbReference type="PIRSF" id="PIRSF001369">
    <property type="entry name" value="Citrate_synth"/>
    <property type="match status" value="1"/>
</dbReference>
<dbReference type="RefSeq" id="WP_146683881.1">
    <property type="nucleotide sequence ID" value="NZ_CP019646.1"/>
</dbReference>
<proteinExistence type="inferred from homology"/>
<dbReference type="Proteomes" id="UP000188181">
    <property type="component" value="Chromosome"/>
</dbReference>
<comment type="catalytic activity">
    <reaction evidence="4">
        <text>oxaloacetate + acetyl-CoA + H2O = citrate + CoA + H(+)</text>
        <dbReference type="Rhea" id="RHEA:16845"/>
        <dbReference type="ChEBI" id="CHEBI:15377"/>
        <dbReference type="ChEBI" id="CHEBI:15378"/>
        <dbReference type="ChEBI" id="CHEBI:16452"/>
        <dbReference type="ChEBI" id="CHEBI:16947"/>
        <dbReference type="ChEBI" id="CHEBI:57287"/>
        <dbReference type="ChEBI" id="CHEBI:57288"/>
        <dbReference type="EC" id="2.3.3.16"/>
    </reaction>
</comment>
<feature type="active site" evidence="6">
    <location>
        <position position="389"/>
    </location>
</feature>
<dbReference type="PRINTS" id="PR00143">
    <property type="entry name" value="CITRTSNTHASE"/>
</dbReference>
<dbReference type="UniPathway" id="UPA00223"/>
<dbReference type="OrthoDB" id="9800864at2"/>
<dbReference type="STRING" id="1851148.SMSP2_02113"/>
<sequence length="454" mass="51222">MLKTVNYQEFLDEHSNMALTNNRIPAEQYPYFNVKRGLRNSDGTGVLVGLTEIGDVTGYIVEEHEKIPVEGALRYRGISIDKLVAGFQASGRPGFEEASYLLLFGDLPTRKKLDQFNEILESSRKLPAGFVENMILEAPSRNIMNKLARSILALYSYDDDAEGRAITNVLRQCIELIARFPIMIAYAYQAKMHNYNKKSLYIHNPDPGLSTAENFLRLIRPNKEFTKLEAEILDLALVLHAEHGGGNNSTFTTHVVMSSDTDVYSAIAAAVGSLKGSKHGGANNKVVAMMENFKENIKDWNDLDEVERYLEKVINKEAYDKTGLVYGLGHAVYTKSDPRAIILYDKLNELAKEKGVMDEVQLYRNVEKLGPEVFKRVKNNDKIISANVDFYSGFIYKILGINPDLYTPIFAMARVAGWAAHILEEIVSGGRIMRPAYKAVCKRREYVPMEQRQQ</sequence>
<gene>
    <name evidence="7" type="primary">gltA</name>
    <name evidence="7" type="ORF">SMSP2_02113</name>
</gene>
<evidence type="ECO:0000256" key="3">
    <source>
        <dbReference type="ARBA" id="ARBA00022679"/>
    </source>
</evidence>
<dbReference type="GO" id="GO:0036440">
    <property type="term" value="F:citrate synthase activity"/>
    <property type="evidence" value="ECO:0007669"/>
    <property type="project" value="UniProtKB-EC"/>
</dbReference>
<name>A0A1Q2MGA5_9BACT</name>
<feature type="active site" evidence="6">
    <location>
        <position position="330"/>
    </location>
</feature>
<dbReference type="Gene3D" id="1.10.580.10">
    <property type="entry name" value="Citrate Synthase, domain 1"/>
    <property type="match status" value="1"/>
</dbReference>
<dbReference type="InterPro" id="IPR002020">
    <property type="entry name" value="Citrate_synthase"/>
</dbReference>
<dbReference type="GO" id="GO:0005975">
    <property type="term" value="P:carbohydrate metabolic process"/>
    <property type="evidence" value="ECO:0007669"/>
    <property type="project" value="TreeGrafter"/>
</dbReference>
<organism evidence="7 8">
    <name type="scientific">Limihaloglobus sulfuriphilus</name>
    <dbReference type="NCBI Taxonomy" id="1851148"/>
    <lineage>
        <taxon>Bacteria</taxon>
        <taxon>Pseudomonadati</taxon>
        <taxon>Planctomycetota</taxon>
        <taxon>Phycisphaerae</taxon>
        <taxon>Sedimentisphaerales</taxon>
        <taxon>Sedimentisphaeraceae</taxon>
        <taxon>Limihaloglobus</taxon>
    </lineage>
</organism>
<evidence type="ECO:0000256" key="2">
    <source>
        <dbReference type="ARBA" id="ARBA00010566"/>
    </source>
</evidence>
<protein>
    <recommendedName>
        <fullName evidence="5">Citrate synthase</fullName>
    </recommendedName>
</protein>
<evidence type="ECO:0000256" key="4">
    <source>
        <dbReference type="ARBA" id="ARBA00049288"/>
    </source>
</evidence>
<dbReference type="GO" id="GO:0005829">
    <property type="term" value="C:cytosol"/>
    <property type="evidence" value="ECO:0007669"/>
    <property type="project" value="TreeGrafter"/>
</dbReference>
<dbReference type="PANTHER" id="PTHR11739">
    <property type="entry name" value="CITRATE SYNTHASE"/>
    <property type="match status" value="1"/>
</dbReference>
<dbReference type="InterPro" id="IPR024176">
    <property type="entry name" value="Citrate_synthase_bac-typ"/>
</dbReference>
<evidence type="ECO:0000313" key="8">
    <source>
        <dbReference type="Proteomes" id="UP000188181"/>
    </source>
</evidence>
<dbReference type="InterPro" id="IPR016142">
    <property type="entry name" value="Citrate_synth-like_lrg_a-sub"/>
</dbReference>
<reference evidence="8" key="1">
    <citation type="submission" date="2017-02" db="EMBL/GenBank/DDBJ databases">
        <title>Comparative genomics and description of representatives of a novel lineage of planctomycetes thriving in anoxic sediments.</title>
        <authorList>
            <person name="Spring S."/>
            <person name="Bunk B."/>
            <person name="Sproer C."/>
        </authorList>
    </citation>
    <scope>NUCLEOTIDE SEQUENCE [LARGE SCALE GENOMIC DNA]</scope>
    <source>
        <strain evidence="8">SM-Chi-D1</strain>
    </source>
</reference>
<dbReference type="EMBL" id="CP019646">
    <property type="protein sequence ID" value="AQQ71735.1"/>
    <property type="molecule type" value="Genomic_DNA"/>
</dbReference>
<dbReference type="AlphaFoldDB" id="A0A1Q2MGA5"/>
<accession>A0A1Q2MGA5</accession>